<keyword evidence="5" id="KW-0560">Oxidoreductase</keyword>
<dbReference type="InterPro" id="IPR017900">
    <property type="entry name" value="4Fe4S_Fe_S_CS"/>
</dbReference>
<dbReference type="InterPro" id="IPR013542">
    <property type="entry name" value="QueG_DUF1730"/>
</dbReference>
<evidence type="ECO:0000313" key="7">
    <source>
        <dbReference type="EMBL" id="SUZ58994.1"/>
    </source>
</evidence>
<dbReference type="Pfam" id="PF08331">
    <property type="entry name" value="QueG_DUF1730"/>
    <property type="match status" value="1"/>
</dbReference>
<proteinExistence type="predicted"/>
<reference evidence="7" key="1">
    <citation type="submission" date="2018-05" db="EMBL/GenBank/DDBJ databases">
        <authorList>
            <person name="Lanie J.A."/>
            <person name="Ng W.-L."/>
            <person name="Kazmierczak K.M."/>
            <person name="Andrzejewski T.M."/>
            <person name="Davidsen T.M."/>
            <person name="Wayne K.J."/>
            <person name="Tettelin H."/>
            <person name="Glass J.I."/>
            <person name="Rusch D."/>
            <person name="Podicherti R."/>
            <person name="Tsui H.-C.T."/>
            <person name="Winkler M.E."/>
        </authorList>
    </citation>
    <scope>NUCLEOTIDE SEQUENCE</scope>
</reference>
<evidence type="ECO:0000256" key="5">
    <source>
        <dbReference type="ARBA" id="ARBA00023002"/>
    </source>
</evidence>
<dbReference type="SUPFAM" id="SSF48371">
    <property type="entry name" value="ARM repeat"/>
    <property type="match status" value="1"/>
</dbReference>
<feature type="domain" description="4Fe-4S ferredoxin-type" evidence="6">
    <location>
        <begin position="150"/>
        <end position="179"/>
    </location>
</feature>
<accession>A0A381NXT0</accession>
<dbReference type="NCBIfam" id="TIGR00276">
    <property type="entry name" value="tRNA epoxyqueuosine(34) reductase QueG"/>
    <property type="match status" value="1"/>
</dbReference>
<evidence type="ECO:0000256" key="2">
    <source>
        <dbReference type="ARBA" id="ARBA00022490"/>
    </source>
</evidence>
<dbReference type="Gene3D" id="3.30.70.20">
    <property type="match status" value="1"/>
</dbReference>
<dbReference type="InterPro" id="IPR017896">
    <property type="entry name" value="4Fe4S_Fe-S-bd"/>
</dbReference>
<dbReference type="EMBL" id="UINC01000654">
    <property type="protein sequence ID" value="SUZ58994.1"/>
    <property type="molecule type" value="Genomic_DNA"/>
</dbReference>
<dbReference type="GO" id="GO:0008616">
    <property type="term" value="P:tRNA queuosine(34) biosynthetic process"/>
    <property type="evidence" value="ECO:0007669"/>
    <property type="project" value="UniProtKB-KW"/>
</dbReference>
<organism evidence="7">
    <name type="scientific">marine metagenome</name>
    <dbReference type="NCBI Taxonomy" id="408172"/>
    <lineage>
        <taxon>unclassified sequences</taxon>
        <taxon>metagenomes</taxon>
        <taxon>ecological metagenomes</taxon>
    </lineage>
</organism>
<dbReference type="GO" id="GO:0051539">
    <property type="term" value="F:4 iron, 4 sulfur cluster binding"/>
    <property type="evidence" value="ECO:0007669"/>
    <property type="project" value="UniProtKB-KW"/>
</dbReference>
<gene>
    <name evidence="7" type="ORF">METZ01_LOCUS11848</name>
</gene>
<dbReference type="InterPro" id="IPR004155">
    <property type="entry name" value="PBS_lyase_HEAT"/>
</dbReference>
<feature type="non-terminal residue" evidence="7">
    <location>
        <position position="340"/>
    </location>
</feature>
<dbReference type="PANTHER" id="PTHR30002:SF4">
    <property type="entry name" value="EPOXYQUEUOSINE REDUCTASE"/>
    <property type="match status" value="1"/>
</dbReference>
<dbReference type="PROSITE" id="PS51379">
    <property type="entry name" value="4FE4S_FER_2"/>
    <property type="match status" value="1"/>
</dbReference>
<dbReference type="PROSITE" id="PS00198">
    <property type="entry name" value="4FE4S_FER_1"/>
    <property type="match status" value="1"/>
</dbReference>
<dbReference type="Pfam" id="PF13646">
    <property type="entry name" value="HEAT_2"/>
    <property type="match status" value="1"/>
</dbReference>
<dbReference type="SMART" id="SM00567">
    <property type="entry name" value="EZ_HEAT"/>
    <property type="match status" value="2"/>
</dbReference>
<protein>
    <recommendedName>
        <fullName evidence="6">4Fe-4S ferredoxin-type domain-containing protein</fullName>
    </recommendedName>
</protein>
<keyword evidence="1" id="KW-0408">Iron</keyword>
<dbReference type="GO" id="GO:0052693">
    <property type="term" value="F:epoxyqueuosine reductase activity"/>
    <property type="evidence" value="ECO:0007669"/>
    <property type="project" value="TreeGrafter"/>
</dbReference>
<evidence type="ECO:0000259" key="6">
    <source>
        <dbReference type="PROSITE" id="PS51379"/>
    </source>
</evidence>
<keyword evidence="1" id="KW-0004">4Fe-4S</keyword>
<sequence length="340" mass="37552">MGLYREWVEDGRHGEMGYLAREDAVARRADLRGTLPTVRSAVVVGHEYFQEDPPGVPADPARGVIARYARGQDYHGTIQKRLLELHRWIEASVAAPVEGRVYVDTGPILEREMAVRAGIGWFGKNTMLIDPKRGSYFFLGLLLLDLDLDADAPFQEDHCGTCRSCLDACPTGALLGRDASGAPVMDAPRCISYLTIEHRGSIPVEFRPLMGNRVYGCDICQEVCPWNERFTRPAEDEAYRAREGLDGPSLVELADQLLSLDDSGFRALFRDSPIKRAKRPGLLRNVCIALGNWGVSEAVPVLVRALDDAEALVRGHAAWALGRIGTDEARESLLKPAQEE</sequence>
<dbReference type="InterPro" id="IPR011989">
    <property type="entry name" value="ARM-like"/>
</dbReference>
<dbReference type="Gene3D" id="1.25.10.10">
    <property type="entry name" value="Leucine-rich Repeat Variant"/>
    <property type="match status" value="1"/>
</dbReference>
<dbReference type="PANTHER" id="PTHR30002">
    <property type="entry name" value="EPOXYQUEUOSINE REDUCTASE"/>
    <property type="match status" value="1"/>
</dbReference>
<evidence type="ECO:0000256" key="4">
    <source>
        <dbReference type="ARBA" id="ARBA00022785"/>
    </source>
</evidence>
<keyword evidence="1" id="KW-0479">Metal-binding</keyword>
<evidence type="ECO:0000256" key="1">
    <source>
        <dbReference type="ARBA" id="ARBA00022485"/>
    </source>
</evidence>
<keyword evidence="1" id="KW-0411">Iron-sulfur</keyword>
<dbReference type="InterPro" id="IPR004453">
    <property type="entry name" value="QueG"/>
</dbReference>
<dbReference type="SUPFAM" id="SSF46548">
    <property type="entry name" value="alpha-helical ferredoxin"/>
    <property type="match status" value="1"/>
</dbReference>
<name>A0A381NXT0_9ZZZZ</name>
<dbReference type="Pfam" id="PF13484">
    <property type="entry name" value="Fer4_16"/>
    <property type="match status" value="1"/>
</dbReference>
<evidence type="ECO:0000256" key="3">
    <source>
        <dbReference type="ARBA" id="ARBA00022694"/>
    </source>
</evidence>
<dbReference type="AlphaFoldDB" id="A0A381NXT0"/>
<keyword evidence="2" id="KW-0963">Cytoplasm</keyword>
<keyword evidence="4" id="KW-0671">Queuosine biosynthesis</keyword>
<dbReference type="InterPro" id="IPR016024">
    <property type="entry name" value="ARM-type_fold"/>
</dbReference>
<keyword evidence="3" id="KW-0819">tRNA processing</keyword>